<feature type="domain" description="Histidine kinase" evidence="6">
    <location>
        <begin position="178"/>
        <end position="391"/>
    </location>
</feature>
<keyword evidence="4 8" id="KW-0418">Kinase</keyword>
<dbReference type="PANTHER" id="PTHR42878:SF15">
    <property type="entry name" value="BACTERIOPHYTOCHROME"/>
    <property type="match status" value="1"/>
</dbReference>
<keyword evidence="5" id="KW-0597">Phosphoprotein</keyword>
<name>A0A7W4W3B6_9GAMM</name>
<dbReference type="RefSeq" id="WP_183409368.1">
    <property type="nucleotide sequence ID" value="NZ_JACHWY010000001.1"/>
</dbReference>
<dbReference type="EMBL" id="JACHWY010000001">
    <property type="protein sequence ID" value="MBB3046688.1"/>
    <property type="molecule type" value="Genomic_DNA"/>
</dbReference>
<dbReference type="PROSITE" id="PS50109">
    <property type="entry name" value="HIS_KIN"/>
    <property type="match status" value="1"/>
</dbReference>
<evidence type="ECO:0000256" key="5">
    <source>
        <dbReference type="PROSITE-ProRule" id="PRU00169"/>
    </source>
</evidence>
<proteinExistence type="predicted"/>
<dbReference type="SMART" id="SM00387">
    <property type="entry name" value="HATPase_c"/>
    <property type="match status" value="1"/>
</dbReference>
<evidence type="ECO:0000256" key="1">
    <source>
        <dbReference type="ARBA" id="ARBA00000085"/>
    </source>
</evidence>
<dbReference type="GO" id="GO:0007234">
    <property type="term" value="P:osmosensory signaling via phosphorelay pathway"/>
    <property type="evidence" value="ECO:0007669"/>
    <property type="project" value="TreeGrafter"/>
</dbReference>
<dbReference type="GO" id="GO:0030295">
    <property type="term" value="F:protein kinase activator activity"/>
    <property type="evidence" value="ECO:0007669"/>
    <property type="project" value="TreeGrafter"/>
</dbReference>
<dbReference type="AlphaFoldDB" id="A0A7W4W3B6"/>
<evidence type="ECO:0000259" key="6">
    <source>
        <dbReference type="PROSITE" id="PS50109"/>
    </source>
</evidence>
<dbReference type="EC" id="2.7.13.3" evidence="2"/>
<evidence type="ECO:0000313" key="8">
    <source>
        <dbReference type="EMBL" id="MBB3046688.1"/>
    </source>
</evidence>
<feature type="modified residue" description="4-aspartylphosphate" evidence="5">
    <location>
        <position position="79"/>
    </location>
</feature>
<evidence type="ECO:0000256" key="4">
    <source>
        <dbReference type="ARBA" id="ARBA00022777"/>
    </source>
</evidence>
<sequence length="391" mass="44802">MNDVLKLRPENDSPADVFEETPWQILVVDDDEEVHRITELALSEFVYANRRLEFINAYSAIEAREKLLANPGVALILLDVVMETDDAGLRFAQFVRQDIGNSFIRIILRTGQPGLAPERHVLTVYDINDYRAKTELTQDRLYTVVYTALSSYRDMMALARSRQQLVGVVEELETLSEVTSRSFRQALKTLVADTQVIYYELEKDISPTQHRQLQDVLELSRELFRKVDDLARYSESGRYNELRVPVDLSTLVDDVRLDLRESIEEMQAEFDCDDLPVVMGSRRQLYQVFYNLISNALRFRSEQPPRIGIEAKKDMDVWRFAVSDNGIGISDADRQNAFSLFRRENSRDVPASSGVGLNICRKIVRWHGGTIDLKGDPGEGTRVEFTLPLIS</sequence>
<feature type="domain" description="Response regulatory" evidence="7">
    <location>
        <begin position="24"/>
        <end position="148"/>
    </location>
</feature>
<dbReference type="Gene3D" id="3.40.50.2300">
    <property type="match status" value="1"/>
</dbReference>
<dbReference type="GO" id="GO:0004673">
    <property type="term" value="F:protein histidine kinase activity"/>
    <property type="evidence" value="ECO:0007669"/>
    <property type="project" value="UniProtKB-EC"/>
</dbReference>
<dbReference type="PRINTS" id="PR00344">
    <property type="entry name" value="BCTRLSENSOR"/>
</dbReference>
<comment type="caution">
    <text evidence="8">The sequence shown here is derived from an EMBL/GenBank/DDBJ whole genome shotgun (WGS) entry which is preliminary data.</text>
</comment>
<dbReference type="PANTHER" id="PTHR42878">
    <property type="entry name" value="TWO-COMPONENT HISTIDINE KINASE"/>
    <property type="match status" value="1"/>
</dbReference>
<evidence type="ECO:0000256" key="3">
    <source>
        <dbReference type="ARBA" id="ARBA00022679"/>
    </source>
</evidence>
<dbReference type="InterPro" id="IPR036890">
    <property type="entry name" value="HATPase_C_sf"/>
</dbReference>
<dbReference type="InterPro" id="IPR011006">
    <property type="entry name" value="CheY-like_superfamily"/>
</dbReference>
<keyword evidence="3" id="KW-0808">Transferase</keyword>
<dbReference type="PROSITE" id="PS50110">
    <property type="entry name" value="RESPONSE_REGULATORY"/>
    <property type="match status" value="1"/>
</dbReference>
<dbReference type="Gene3D" id="3.30.565.10">
    <property type="entry name" value="Histidine kinase-like ATPase, C-terminal domain"/>
    <property type="match status" value="1"/>
</dbReference>
<dbReference type="Pfam" id="PF02518">
    <property type="entry name" value="HATPase_c"/>
    <property type="match status" value="1"/>
</dbReference>
<organism evidence="8 9">
    <name type="scientific">Litorivivens lipolytica</name>
    <dbReference type="NCBI Taxonomy" id="1524264"/>
    <lineage>
        <taxon>Bacteria</taxon>
        <taxon>Pseudomonadati</taxon>
        <taxon>Pseudomonadota</taxon>
        <taxon>Gammaproteobacteria</taxon>
        <taxon>Litorivivens</taxon>
    </lineage>
</organism>
<evidence type="ECO:0000313" key="9">
    <source>
        <dbReference type="Proteomes" id="UP000537130"/>
    </source>
</evidence>
<evidence type="ECO:0000259" key="7">
    <source>
        <dbReference type="PROSITE" id="PS50110"/>
    </source>
</evidence>
<dbReference type="InterPro" id="IPR050351">
    <property type="entry name" value="BphY/WalK/GraS-like"/>
</dbReference>
<gene>
    <name evidence="8" type="ORF">FHR99_000924</name>
</gene>
<dbReference type="SUPFAM" id="SSF55874">
    <property type="entry name" value="ATPase domain of HSP90 chaperone/DNA topoisomerase II/histidine kinase"/>
    <property type="match status" value="1"/>
</dbReference>
<evidence type="ECO:0000256" key="2">
    <source>
        <dbReference type="ARBA" id="ARBA00012438"/>
    </source>
</evidence>
<dbReference type="InterPro" id="IPR001789">
    <property type="entry name" value="Sig_transdc_resp-reg_receiver"/>
</dbReference>
<dbReference type="InterPro" id="IPR005467">
    <property type="entry name" value="His_kinase_dom"/>
</dbReference>
<comment type="catalytic activity">
    <reaction evidence="1">
        <text>ATP + protein L-histidine = ADP + protein N-phospho-L-histidine.</text>
        <dbReference type="EC" id="2.7.13.3"/>
    </reaction>
</comment>
<dbReference type="InterPro" id="IPR004358">
    <property type="entry name" value="Sig_transdc_His_kin-like_C"/>
</dbReference>
<reference evidence="8 9" key="1">
    <citation type="submission" date="2020-08" db="EMBL/GenBank/DDBJ databases">
        <title>Genomic Encyclopedia of Type Strains, Phase III (KMG-III): the genomes of soil and plant-associated and newly described type strains.</title>
        <authorList>
            <person name="Whitman W."/>
        </authorList>
    </citation>
    <scope>NUCLEOTIDE SEQUENCE [LARGE SCALE GENOMIC DNA]</scope>
    <source>
        <strain evidence="8 9">CECT 8654</strain>
    </source>
</reference>
<dbReference type="SUPFAM" id="SSF52172">
    <property type="entry name" value="CheY-like"/>
    <property type="match status" value="1"/>
</dbReference>
<dbReference type="InterPro" id="IPR003594">
    <property type="entry name" value="HATPase_dom"/>
</dbReference>
<accession>A0A7W4W3B6</accession>
<dbReference type="GO" id="GO:0000156">
    <property type="term" value="F:phosphorelay response regulator activity"/>
    <property type="evidence" value="ECO:0007669"/>
    <property type="project" value="TreeGrafter"/>
</dbReference>
<protein>
    <recommendedName>
        <fullName evidence="2">histidine kinase</fullName>
        <ecNumber evidence="2">2.7.13.3</ecNumber>
    </recommendedName>
</protein>
<keyword evidence="9" id="KW-1185">Reference proteome</keyword>
<dbReference type="Proteomes" id="UP000537130">
    <property type="component" value="Unassembled WGS sequence"/>
</dbReference>